<protein>
    <recommendedName>
        <fullName evidence="4">Spore protein</fullName>
    </recommendedName>
</protein>
<comment type="caution">
    <text evidence="2">The sequence shown here is derived from an EMBL/GenBank/DDBJ whole genome shotgun (WGS) entry which is preliminary data.</text>
</comment>
<dbReference type="Proteomes" id="UP001523262">
    <property type="component" value="Unassembled WGS sequence"/>
</dbReference>
<dbReference type="EMBL" id="JAMQCR010000001">
    <property type="protein sequence ID" value="MCM2532400.1"/>
    <property type="molecule type" value="Genomic_DNA"/>
</dbReference>
<gene>
    <name evidence="2" type="ORF">NDK43_08365</name>
</gene>
<evidence type="ECO:0000256" key="1">
    <source>
        <dbReference type="SAM" id="MobiDB-lite"/>
    </source>
</evidence>
<accession>A0ABT0W8K2</accession>
<feature type="region of interest" description="Disordered" evidence="1">
    <location>
        <begin position="1"/>
        <end position="22"/>
    </location>
</feature>
<name>A0ABT0W8K2_9BACI</name>
<evidence type="ECO:0000313" key="3">
    <source>
        <dbReference type="Proteomes" id="UP001523262"/>
    </source>
</evidence>
<evidence type="ECO:0000313" key="2">
    <source>
        <dbReference type="EMBL" id="MCM2532400.1"/>
    </source>
</evidence>
<sequence length="48" mass="5674">MEKNNIHENGNPTNDIEQDPIMNRVNQSFDKMVEDVREMLNKNNEQLS</sequence>
<organism evidence="2 3">
    <name type="scientific">Neobacillus pocheonensis</name>
    <dbReference type="NCBI Taxonomy" id="363869"/>
    <lineage>
        <taxon>Bacteria</taxon>
        <taxon>Bacillati</taxon>
        <taxon>Bacillota</taxon>
        <taxon>Bacilli</taxon>
        <taxon>Bacillales</taxon>
        <taxon>Bacillaceae</taxon>
        <taxon>Neobacillus</taxon>
    </lineage>
</organism>
<reference evidence="2 3" key="1">
    <citation type="submission" date="2022-06" db="EMBL/GenBank/DDBJ databases">
        <authorList>
            <person name="Jeon C.O."/>
        </authorList>
    </citation>
    <scope>NUCLEOTIDE SEQUENCE [LARGE SCALE GENOMIC DNA]</scope>
    <source>
        <strain evidence="2 3">KCTC 13943</strain>
    </source>
</reference>
<proteinExistence type="predicted"/>
<evidence type="ECO:0008006" key="4">
    <source>
        <dbReference type="Google" id="ProtNLM"/>
    </source>
</evidence>
<keyword evidence="3" id="KW-1185">Reference proteome</keyword>